<reference evidence="7" key="1">
    <citation type="journal article" date="2023" name="Mol. Phylogenet. Evol.">
        <title>Genome-scale phylogeny and comparative genomics of the fungal order Sordariales.</title>
        <authorList>
            <person name="Hensen N."/>
            <person name="Bonometti L."/>
            <person name="Westerberg I."/>
            <person name="Brannstrom I.O."/>
            <person name="Guillou S."/>
            <person name="Cros-Aarteil S."/>
            <person name="Calhoun S."/>
            <person name="Haridas S."/>
            <person name="Kuo A."/>
            <person name="Mondo S."/>
            <person name="Pangilinan J."/>
            <person name="Riley R."/>
            <person name="LaButti K."/>
            <person name="Andreopoulos B."/>
            <person name="Lipzen A."/>
            <person name="Chen C."/>
            <person name="Yan M."/>
            <person name="Daum C."/>
            <person name="Ng V."/>
            <person name="Clum A."/>
            <person name="Steindorff A."/>
            <person name="Ohm R.A."/>
            <person name="Martin F."/>
            <person name="Silar P."/>
            <person name="Natvig D.O."/>
            <person name="Lalanne C."/>
            <person name="Gautier V."/>
            <person name="Ament-Velasquez S.L."/>
            <person name="Kruys A."/>
            <person name="Hutchinson M.I."/>
            <person name="Powell A.J."/>
            <person name="Barry K."/>
            <person name="Miller A.N."/>
            <person name="Grigoriev I.V."/>
            <person name="Debuchy R."/>
            <person name="Gladieux P."/>
            <person name="Hiltunen Thoren M."/>
            <person name="Johannesson H."/>
        </authorList>
    </citation>
    <scope>NUCLEOTIDE SEQUENCE</scope>
    <source>
        <strain evidence="7">CBS 990.96</strain>
    </source>
</reference>
<dbReference type="PANTHER" id="PTHR14624:SF0">
    <property type="entry name" value="POLYPRENOL REDUCTASE"/>
    <property type="match status" value="1"/>
</dbReference>
<keyword evidence="8" id="KW-1185">Reference proteome</keyword>
<comment type="function">
    <text evidence="5">Plays a key role in early steps of protein N-linked glycosylation by being involved in the conversion of polyprenol into dolichol. Acts as a polyprenal reductase that mediates the reduction of polyprenal into dolichal in a NADP-dependent mechanism. Dolichols are required for the synthesis of dolichol-linked monosaccharides and the oligosaccharide precursor used for N-glycosylation.</text>
</comment>
<evidence type="ECO:0000256" key="3">
    <source>
        <dbReference type="ARBA" id="ARBA00022989"/>
    </source>
</evidence>
<dbReference type="PANTHER" id="PTHR14624">
    <property type="entry name" value="DFG10 PROTEIN"/>
    <property type="match status" value="1"/>
</dbReference>
<dbReference type="Proteomes" id="UP001301958">
    <property type="component" value="Unassembled WGS sequence"/>
</dbReference>
<dbReference type="InterPro" id="IPR039698">
    <property type="entry name" value="Dfg10/SRD5A3"/>
</dbReference>
<keyword evidence="2 5" id="KW-0812">Transmembrane</keyword>
<keyword evidence="4 5" id="KW-0472">Membrane</keyword>
<dbReference type="InterPro" id="IPR001104">
    <property type="entry name" value="3-oxo-5_a-steroid_4-DH_C"/>
</dbReference>
<feature type="transmembrane region" description="Helical" evidence="5">
    <location>
        <begin position="257"/>
        <end position="280"/>
    </location>
</feature>
<evidence type="ECO:0000313" key="8">
    <source>
        <dbReference type="Proteomes" id="UP001301958"/>
    </source>
</evidence>
<feature type="transmembrane region" description="Helical" evidence="5">
    <location>
        <begin position="286"/>
        <end position="306"/>
    </location>
</feature>
<feature type="transmembrane region" description="Helical" evidence="5">
    <location>
        <begin position="104"/>
        <end position="124"/>
    </location>
</feature>
<evidence type="ECO:0000256" key="2">
    <source>
        <dbReference type="ARBA" id="ARBA00022692"/>
    </source>
</evidence>
<dbReference type="Pfam" id="PF02544">
    <property type="entry name" value="Steroid_dh"/>
    <property type="match status" value="1"/>
</dbReference>
<comment type="caution">
    <text evidence="7">The sequence shown here is derived from an EMBL/GenBank/DDBJ whole genome shotgun (WGS) entry which is preliminary data.</text>
</comment>
<keyword evidence="5" id="KW-0256">Endoplasmic reticulum</keyword>
<name>A0AAN7H319_9PEZI</name>
<evidence type="ECO:0000256" key="1">
    <source>
        <dbReference type="ARBA" id="ARBA00004127"/>
    </source>
</evidence>
<evidence type="ECO:0000313" key="7">
    <source>
        <dbReference type="EMBL" id="KAK4227705.1"/>
    </source>
</evidence>
<dbReference type="GO" id="GO:0102389">
    <property type="term" value="F:polyprenol reductase activity"/>
    <property type="evidence" value="ECO:0007669"/>
    <property type="project" value="UniProtKB-UniRule"/>
</dbReference>
<dbReference type="EC" id="1.3.1.94" evidence="5"/>
<keyword evidence="5" id="KW-0521">NADP</keyword>
<keyword evidence="3 5" id="KW-1133">Transmembrane helix</keyword>
<dbReference type="GO" id="GO:0006488">
    <property type="term" value="P:dolichol-linked oligosaccharide biosynthetic process"/>
    <property type="evidence" value="ECO:0007669"/>
    <property type="project" value="UniProtKB-UniRule"/>
</dbReference>
<feature type="transmembrane region" description="Helical" evidence="5">
    <location>
        <begin position="181"/>
        <end position="200"/>
    </location>
</feature>
<comment type="similarity">
    <text evidence="5">Belongs to the steroid 5-alpha reductase family. Polyprenal reductase subfamily.</text>
</comment>
<sequence>MEKHYVFLTKLTPAEYCQSFFLLSAASVLFIAVLPDDVKKLLVDYGARKSDFSSPLDKDTTTTTTTSDTARLQQQEQGKTNTLWNTILSIINTVTSRTQIPHSYFILFYIFSLISCLFWGFQYFSSGSLLSYITSLQPQQSDNSKINGIQVVVAWTIILLQSLRRIYEHLFVLKPSKSSSMWIIHFILGLAFYFFINISIFIEGASSSALRSAGETTPPILKLFLSSVLFLYAWTNQFKCHAHLSTLKKYSLPTKGLFQWFICAHYTCEVLLYTSLAIVMAPEGMIFNKTILAAVVFVGVNLGVTARGTRKWYENKFEEKVGKWNMIPFIF</sequence>
<gene>
    <name evidence="7" type="ORF">QBC38DRAFT_363511</name>
</gene>
<dbReference type="GO" id="GO:0160198">
    <property type="term" value="F:polyprenal reductase activity"/>
    <property type="evidence" value="ECO:0007669"/>
    <property type="project" value="UniProtKB-EC"/>
</dbReference>
<feature type="transmembrane region" description="Helical" evidence="5">
    <location>
        <begin position="144"/>
        <end position="160"/>
    </location>
</feature>
<dbReference type="GO" id="GO:0005789">
    <property type="term" value="C:endoplasmic reticulum membrane"/>
    <property type="evidence" value="ECO:0007669"/>
    <property type="project" value="UniProtKB-SubCell"/>
</dbReference>
<dbReference type="GO" id="GO:0016095">
    <property type="term" value="P:polyprenol catabolic process"/>
    <property type="evidence" value="ECO:0007669"/>
    <property type="project" value="UniProtKB-UniRule"/>
</dbReference>
<comment type="pathway">
    <text evidence="5">Protein modification; protein glycosylation.</text>
</comment>
<comment type="subcellular location">
    <subcellularLocation>
        <location evidence="1">Endomembrane system</location>
        <topology evidence="1">Multi-pass membrane protein</topology>
    </subcellularLocation>
    <subcellularLocation>
        <location evidence="5">Endoplasmic reticulum membrane</location>
    </subcellularLocation>
</comment>
<proteinExistence type="inferred from homology"/>
<evidence type="ECO:0000256" key="5">
    <source>
        <dbReference type="RuleBase" id="RU367081"/>
    </source>
</evidence>
<dbReference type="GO" id="GO:0003865">
    <property type="term" value="F:3-oxo-5-alpha-steroid 4-dehydrogenase activity"/>
    <property type="evidence" value="ECO:0007669"/>
    <property type="project" value="TreeGrafter"/>
</dbReference>
<keyword evidence="5" id="KW-0560">Oxidoreductase</keyword>
<dbReference type="PROSITE" id="PS50244">
    <property type="entry name" value="S5A_REDUCTASE"/>
    <property type="match status" value="1"/>
</dbReference>
<evidence type="ECO:0000256" key="4">
    <source>
        <dbReference type="ARBA" id="ARBA00023136"/>
    </source>
</evidence>
<evidence type="ECO:0000259" key="6">
    <source>
        <dbReference type="Pfam" id="PF02544"/>
    </source>
</evidence>
<dbReference type="AlphaFoldDB" id="A0AAN7H319"/>
<protein>
    <recommendedName>
        <fullName evidence="5">Polyprenal reductase</fullName>
        <ecNumber evidence="5">1.3.1.94</ecNumber>
    </recommendedName>
</protein>
<organism evidence="7 8">
    <name type="scientific">Podospora fimiseda</name>
    <dbReference type="NCBI Taxonomy" id="252190"/>
    <lineage>
        <taxon>Eukaryota</taxon>
        <taxon>Fungi</taxon>
        <taxon>Dikarya</taxon>
        <taxon>Ascomycota</taxon>
        <taxon>Pezizomycotina</taxon>
        <taxon>Sordariomycetes</taxon>
        <taxon>Sordariomycetidae</taxon>
        <taxon>Sordariales</taxon>
        <taxon>Podosporaceae</taxon>
        <taxon>Podospora</taxon>
    </lineage>
</organism>
<feature type="transmembrane region" description="Helical" evidence="5">
    <location>
        <begin position="220"/>
        <end position="236"/>
    </location>
</feature>
<feature type="domain" description="3-oxo-5-alpha-steroid 4-dehydrogenase C-terminal" evidence="6">
    <location>
        <begin position="198"/>
        <end position="331"/>
    </location>
</feature>
<comment type="catalytic activity">
    <reaction evidence="5">
        <text>a di-trans,poly-cis-dolichal + NADP(+) = a di-trans,poly-cis-polyprenal + NADPH + H(+)</text>
        <dbReference type="Rhea" id="RHEA:80727"/>
        <dbReference type="Rhea" id="RHEA-COMP:19536"/>
        <dbReference type="Rhea" id="RHEA-COMP:19537"/>
        <dbReference type="ChEBI" id="CHEBI:15378"/>
        <dbReference type="ChEBI" id="CHEBI:57783"/>
        <dbReference type="ChEBI" id="CHEBI:58349"/>
        <dbReference type="ChEBI" id="CHEBI:231623"/>
        <dbReference type="ChEBI" id="CHEBI:231637"/>
        <dbReference type="EC" id="1.3.1.94"/>
    </reaction>
    <physiologicalReaction direction="right-to-left" evidence="5">
        <dbReference type="Rhea" id="RHEA:80729"/>
    </physiologicalReaction>
</comment>
<dbReference type="EMBL" id="MU865328">
    <property type="protein sequence ID" value="KAK4227705.1"/>
    <property type="molecule type" value="Genomic_DNA"/>
</dbReference>
<accession>A0AAN7H319</accession>
<reference evidence="7" key="2">
    <citation type="submission" date="2023-05" db="EMBL/GenBank/DDBJ databases">
        <authorList>
            <consortium name="Lawrence Berkeley National Laboratory"/>
            <person name="Steindorff A."/>
            <person name="Hensen N."/>
            <person name="Bonometti L."/>
            <person name="Westerberg I."/>
            <person name="Brannstrom I.O."/>
            <person name="Guillou S."/>
            <person name="Cros-Aarteil S."/>
            <person name="Calhoun S."/>
            <person name="Haridas S."/>
            <person name="Kuo A."/>
            <person name="Mondo S."/>
            <person name="Pangilinan J."/>
            <person name="Riley R."/>
            <person name="Labutti K."/>
            <person name="Andreopoulos B."/>
            <person name="Lipzen A."/>
            <person name="Chen C."/>
            <person name="Yanf M."/>
            <person name="Daum C."/>
            <person name="Ng V."/>
            <person name="Clum A."/>
            <person name="Ohm R."/>
            <person name="Martin F."/>
            <person name="Silar P."/>
            <person name="Natvig D."/>
            <person name="Lalanne C."/>
            <person name="Gautier V."/>
            <person name="Ament-Velasquez S.L."/>
            <person name="Kruys A."/>
            <person name="Hutchinson M.I."/>
            <person name="Powell A.J."/>
            <person name="Barry K."/>
            <person name="Miller A.N."/>
            <person name="Grigoriev I.V."/>
            <person name="Debuchy R."/>
            <person name="Gladieux P."/>
            <person name="Thoren M.H."/>
            <person name="Johannesson H."/>
        </authorList>
    </citation>
    <scope>NUCLEOTIDE SEQUENCE</scope>
    <source>
        <strain evidence="7">CBS 990.96</strain>
    </source>
</reference>